<evidence type="ECO:0000256" key="3">
    <source>
        <dbReference type="ARBA" id="ARBA00022694"/>
    </source>
</evidence>
<sequence>MKILGIETSCDETSAAVIDDVKVLSNIISSQEIHNQFGGVVPELASRAHIRTIVPIVEKALEKAQASLSDLDGFAVTYGPGLVGAMLV</sequence>
<keyword evidence="4" id="KW-0479">Metal-binding</keyword>
<evidence type="ECO:0000256" key="1">
    <source>
        <dbReference type="ARBA" id="ARBA00012156"/>
    </source>
</evidence>
<dbReference type="PANTHER" id="PTHR11735">
    <property type="entry name" value="TRNA N6-ADENOSINE THREONYLCARBAMOYLTRANSFERASE"/>
    <property type="match status" value="1"/>
</dbReference>
<evidence type="ECO:0000259" key="8">
    <source>
        <dbReference type="Pfam" id="PF00814"/>
    </source>
</evidence>
<organism evidence="9">
    <name type="scientific">Caldithrix abyssi</name>
    <dbReference type="NCBI Taxonomy" id="187145"/>
    <lineage>
        <taxon>Bacteria</taxon>
        <taxon>Pseudomonadati</taxon>
        <taxon>Calditrichota</taxon>
        <taxon>Calditrichia</taxon>
        <taxon>Calditrichales</taxon>
        <taxon>Calditrichaceae</taxon>
        <taxon>Caldithrix</taxon>
    </lineage>
</organism>
<evidence type="ECO:0000256" key="6">
    <source>
        <dbReference type="ARBA" id="ARBA00023315"/>
    </source>
</evidence>
<evidence type="ECO:0000256" key="7">
    <source>
        <dbReference type="ARBA" id="ARBA00048117"/>
    </source>
</evidence>
<accession>A0A7V5LJF5</accession>
<name>A0A7V5LJF5_CALAY</name>
<dbReference type="Pfam" id="PF00814">
    <property type="entry name" value="TsaD"/>
    <property type="match status" value="1"/>
</dbReference>
<dbReference type="GO" id="GO:0061711">
    <property type="term" value="F:tRNA N(6)-L-threonylcarbamoyladenine synthase activity"/>
    <property type="evidence" value="ECO:0007669"/>
    <property type="project" value="UniProtKB-EC"/>
</dbReference>
<comment type="caution">
    <text evidence="9">The sequence shown here is derived from an EMBL/GenBank/DDBJ whole genome shotgun (WGS) entry which is preliminary data.</text>
</comment>
<dbReference type="GO" id="GO:0046872">
    <property type="term" value="F:metal ion binding"/>
    <property type="evidence" value="ECO:0007669"/>
    <property type="project" value="UniProtKB-KW"/>
</dbReference>
<reference evidence="9" key="1">
    <citation type="journal article" date="2020" name="mSystems">
        <title>Genome- and Community-Level Interaction Insights into Carbon Utilization and Element Cycling Functions of Hydrothermarchaeota in Hydrothermal Sediment.</title>
        <authorList>
            <person name="Zhou Z."/>
            <person name="Liu Y."/>
            <person name="Xu W."/>
            <person name="Pan J."/>
            <person name="Luo Z.H."/>
            <person name="Li M."/>
        </authorList>
    </citation>
    <scope>NUCLEOTIDE SEQUENCE [LARGE SCALE GENOMIC DNA]</scope>
    <source>
        <strain evidence="9">HyVt-76</strain>
    </source>
</reference>
<dbReference type="EC" id="2.3.1.234" evidence="1"/>
<evidence type="ECO:0000313" key="9">
    <source>
        <dbReference type="EMBL" id="HHE54643.1"/>
    </source>
</evidence>
<evidence type="ECO:0000256" key="5">
    <source>
        <dbReference type="ARBA" id="ARBA00023004"/>
    </source>
</evidence>
<dbReference type="PANTHER" id="PTHR11735:SF6">
    <property type="entry name" value="TRNA N6-ADENOSINE THREONYLCARBAMOYLTRANSFERASE, MITOCHONDRIAL"/>
    <property type="match status" value="1"/>
</dbReference>
<dbReference type="InterPro" id="IPR017861">
    <property type="entry name" value="KAE1/TsaD"/>
</dbReference>
<dbReference type="AlphaFoldDB" id="A0A7V5LJF5"/>
<dbReference type="PRINTS" id="PR00789">
    <property type="entry name" value="OSIALOPTASE"/>
</dbReference>
<proteinExistence type="predicted"/>
<dbReference type="GO" id="GO:0008033">
    <property type="term" value="P:tRNA processing"/>
    <property type="evidence" value="ECO:0007669"/>
    <property type="project" value="UniProtKB-KW"/>
</dbReference>
<feature type="non-terminal residue" evidence="9">
    <location>
        <position position="88"/>
    </location>
</feature>
<dbReference type="EMBL" id="DRTD01000187">
    <property type="protein sequence ID" value="HHE54643.1"/>
    <property type="molecule type" value="Genomic_DNA"/>
</dbReference>
<dbReference type="Gene3D" id="3.30.420.40">
    <property type="match status" value="1"/>
</dbReference>
<keyword evidence="3" id="KW-0819">tRNA processing</keyword>
<dbReference type="Proteomes" id="UP000886111">
    <property type="component" value="Unassembled WGS sequence"/>
</dbReference>
<evidence type="ECO:0000256" key="4">
    <source>
        <dbReference type="ARBA" id="ARBA00022723"/>
    </source>
</evidence>
<feature type="domain" description="Gcp-like" evidence="8">
    <location>
        <begin position="22"/>
        <end position="88"/>
    </location>
</feature>
<dbReference type="InterPro" id="IPR000905">
    <property type="entry name" value="Gcp-like_dom"/>
</dbReference>
<gene>
    <name evidence="9" type="ORF">ENL21_02595</name>
</gene>
<dbReference type="InterPro" id="IPR043129">
    <property type="entry name" value="ATPase_NBD"/>
</dbReference>
<keyword evidence="6" id="KW-0012">Acyltransferase</keyword>
<dbReference type="SUPFAM" id="SSF53067">
    <property type="entry name" value="Actin-like ATPase domain"/>
    <property type="match status" value="1"/>
</dbReference>
<evidence type="ECO:0000256" key="2">
    <source>
        <dbReference type="ARBA" id="ARBA00022679"/>
    </source>
</evidence>
<keyword evidence="5" id="KW-0408">Iron</keyword>
<keyword evidence="2" id="KW-0808">Transferase</keyword>
<comment type="catalytic activity">
    <reaction evidence="7">
        <text>L-threonylcarbamoyladenylate + adenosine(37) in tRNA = N(6)-L-threonylcarbamoyladenosine(37) in tRNA + AMP + H(+)</text>
        <dbReference type="Rhea" id="RHEA:37059"/>
        <dbReference type="Rhea" id="RHEA-COMP:10162"/>
        <dbReference type="Rhea" id="RHEA-COMP:10163"/>
        <dbReference type="ChEBI" id="CHEBI:15378"/>
        <dbReference type="ChEBI" id="CHEBI:73682"/>
        <dbReference type="ChEBI" id="CHEBI:74411"/>
        <dbReference type="ChEBI" id="CHEBI:74418"/>
        <dbReference type="ChEBI" id="CHEBI:456215"/>
        <dbReference type="EC" id="2.3.1.234"/>
    </reaction>
</comment>
<protein>
    <recommendedName>
        <fullName evidence="1">N(6)-L-threonylcarbamoyladenine synthase</fullName>
        <ecNumber evidence="1">2.3.1.234</ecNumber>
    </recommendedName>
</protein>